<proteinExistence type="inferred from homology"/>
<evidence type="ECO:0000256" key="1">
    <source>
        <dbReference type="ARBA" id="ARBA00009441"/>
    </source>
</evidence>
<keyword evidence="4" id="KW-0227">DNA damage</keyword>
<evidence type="ECO:0000256" key="4">
    <source>
        <dbReference type="ARBA" id="ARBA00022763"/>
    </source>
</evidence>
<dbReference type="AlphaFoldDB" id="A0A381W0C6"/>
<evidence type="ECO:0000256" key="7">
    <source>
        <dbReference type="ARBA" id="ARBA00033408"/>
    </source>
</evidence>
<dbReference type="InterPro" id="IPR004604">
    <property type="entry name" value="DNA_recomb/repair_RecN"/>
</dbReference>
<keyword evidence="5" id="KW-0067">ATP-binding</keyword>
<dbReference type="GO" id="GO:0006310">
    <property type="term" value="P:DNA recombination"/>
    <property type="evidence" value="ECO:0007669"/>
    <property type="project" value="InterPro"/>
</dbReference>
<evidence type="ECO:0000313" key="8">
    <source>
        <dbReference type="EMBL" id="SVA46009.1"/>
    </source>
</evidence>
<gene>
    <name evidence="8" type="ORF">METZ01_LOCUS98863</name>
</gene>
<reference evidence="8" key="1">
    <citation type="submission" date="2018-05" db="EMBL/GenBank/DDBJ databases">
        <authorList>
            <person name="Lanie J.A."/>
            <person name="Ng W.-L."/>
            <person name="Kazmierczak K.M."/>
            <person name="Andrzejewski T.M."/>
            <person name="Davidsen T.M."/>
            <person name="Wayne K.J."/>
            <person name="Tettelin H."/>
            <person name="Glass J.I."/>
            <person name="Rusch D."/>
            <person name="Podicherti R."/>
            <person name="Tsui H.-C.T."/>
            <person name="Winkler M.E."/>
        </authorList>
    </citation>
    <scope>NUCLEOTIDE SEQUENCE</scope>
</reference>
<dbReference type="InterPro" id="IPR027417">
    <property type="entry name" value="P-loop_NTPase"/>
</dbReference>
<dbReference type="GO" id="GO:0009432">
    <property type="term" value="P:SOS response"/>
    <property type="evidence" value="ECO:0007669"/>
    <property type="project" value="TreeGrafter"/>
</dbReference>
<dbReference type="GO" id="GO:0006281">
    <property type="term" value="P:DNA repair"/>
    <property type="evidence" value="ECO:0007669"/>
    <property type="project" value="UniProtKB-KW"/>
</dbReference>
<dbReference type="CDD" id="cd03241">
    <property type="entry name" value="ABC_RecN"/>
    <property type="match status" value="1"/>
</dbReference>
<dbReference type="EMBL" id="UINC01010334">
    <property type="protein sequence ID" value="SVA46009.1"/>
    <property type="molecule type" value="Genomic_DNA"/>
</dbReference>
<evidence type="ECO:0000256" key="3">
    <source>
        <dbReference type="ARBA" id="ARBA00022741"/>
    </source>
</evidence>
<dbReference type="SUPFAM" id="SSF52540">
    <property type="entry name" value="P-loop containing nucleoside triphosphate hydrolases"/>
    <property type="match status" value="1"/>
</dbReference>
<accession>A0A381W0C6</accession>
<protein>
    <recommendedName>
        <fullName evidence="2">DNA repair protein RecN</fullName>
    </recommendedName>
    <alternativeName>
        <fullName evidence="7">Recombination protein N</fullName>
    </alternativeName>
</protein>
<feature type="non-terminal residue" evidence="8">
    <location>
        <position position="1"/>
    </location>
</feature>
<dbReference type="Gene3D" id="3.40.50.300">
    <property type="entry name" value="P-loop containing nucleotide triphosphate hydrolases"/>
    <property type="match status" value="1"/>
</dbReference>
<keyword evidence="6" id="KW-0234">DNA repair</keyword>
<keyword evidence="3" id="KW-0547">Nucleotide-binding</keyword>
<dbReference type="PANTHER" id="PTHR11059:SF0">
    <property type="entry name" value="DNA REPAIR PROTEIN RECN"/>
    <property type="match status" value="1"/>
</dbReference>
<organism evidence="8">
    <name type="scientific">marine metagenome</name>
    <dbReference type="NCBI Taxonomy" id="408172"/>
    <lineage>
        <taxon>unclassified sequences</taxon>
        <taxon>metagenomes</taxon>
        <taxon>ecological metagenomes</taxon>
    </lineage>
</organism>
<dbReference type="PANTHER" id="PTHR11059">
    <property type="entry name" value="DNA REPAIR PROTEIN RECN"/>
    <property type="match status" value="1"/>
</dbReference>
<comment type="similarity">
    <text evidence="1">Belongs to the RecN family.</text>
</comment>
<dbReference type="GO" id="GO:0005524">
    <property type="term" value="F:ATP binding"/>
    <property type="evidence" value="ECO:0007669"/>
    <property type="project" value="UniProtKB-KW"/>
</dbReference>
<dbReference type="GO" id="GO:0043590">
    <property type="term" value="C:bacterial nucleoid"/>
    <property type="evidence" value="ECO:0007669"/>
    <property type="project" value="TreeGrafter"/>
</dbReference>
<evidence type="ECO:0000256" key="5">
    <source>
        <dbReference type="ARBA" id="ARBA00022840"/>
    </source>
</evidence>
<evidence type="ECO:0000256" key="6">
    <source>
        <dbReference type="ARBA" id="ARBA00023204"/>
    </source>
</evidence>
<name>A0A381W0C6_9ZZZZ</name>
<evidence type="ECO:0000256" key="2">
    <source>
        <dbReference type="ARBA" id="ARBA00021315"/>
    </source>
</evidence>
<sequence>ELRTLLTRLEGELEYASEDSIRIGSLTQEIHDLETQYDEMAVTICKTRTKAAKSLATSVTQHLIELGLDRAVFQIELIPLPEQHRGRYGTTSVAFSICTNPDLESGPLEKVASGGELSRISLAIQVAASQADRVPSSIYDEVDVGIGGRIAEIVGSKLKALGAHKQILCITHLPQVAVQGTDHLQITKQNGKDTQIHVQDLNPDQRLEEISRMLGGIEITRETRAHAADMLKRAGN</sequence>